<dbReference type="PROSITE" id="PS51257">
    <property type="entry name" value="PROKAR_LIPOPROTEIN"/>
    <property type="match status" value="1"/>
</dbReference>
<gene>
    <name evidence="2" type="ORF">KZO38_01870</name>
</gene>
<evidence type="ECO:0000313" key="2">
    <source>
        <dbReference type="EMBL" id="MBW4768518.1"/>
    </source>
</evidence>
<keyword evidence="3" id="KW-1185">Reference proteome</keyword>
<evidence type="ECO:0000313" key="3">
    <source>
        <dbReference type="Proteomes" id="UP000788426"/>
    </source>
</evidence>
<comment type="caution">
    <text evidence="2">The sequence shown here is derived from an EMBL/GenBank/DDBJ whole genome shotgun (WGS) entry which is preliminary data.</text>
</comment>
<reference evidence="2 3" key="1">
    <citation type="submission" date="2021-07" db="EMBL/GenBank/DDBJ databases">
        <title>Genomic diversity and antimicrobial resistance of Prevotella spp. isolated from chronic lung disease airways.</title>
        <authorList>
            <person name="Webb K.A."/>
            <person name="Olagoke O.S."/>
            <person name="Baird T."/>
            <person name="Neill J."/>
            <person name="Pham A."/>
            <person name="Wells T.J."/>
            <person name="Ramsay K.A."/>
            <person name="Bell S.C."/>
            <person name="Sarovich D.S."/>
            <person name="Price E.P."/>
        </authorList>
    </citation>
    <scope>NUCLEOTIDE SEQUENCE [LARGE SCALE GENOMIC DNA]</scope>
    <source>
        <strain evidence="2 3">SCHI0011.S.12</strain>
    </source>
</reference>
<dbReference type="RefSeq" id="WP_219479359.1">
    <property type="nucleotide sequence ID" value="NZ_JABZTC010000016.1"/>
</dbReference>
<organism evidence="2 3">
    <name type="scientific">Hoylesella nanceiensis</name>
    <dbReference type="NCBI Taxonomy" id="425941"/>
    <lineage>
        <taxon>Bacteria</taxon>
        <taxon>Pseudomonadati</taxon>
        <taxon>Bacteroidota</taxon>
        <taxon>Bacteroidia</taxon>
        <taxon>Bacteroidales</taxon>
        <taxon>Prevotellaceae</taxon>
        <taxon>Hoylesella</taxon>
    </lineage>
</organism>
<name>A0ABS6YAB4_9BACT</name>
<feature type="chain" id="PRO_5047488200" evidence="1">
    <location>
        <begin position="23"/>
        <end position="364"/>
    </location>
</feature>
<dbReference type="Proteomes" id="UP000788426">
    <property type="component" value="Unassembled WGS sequence"/>
</dbReference>
<dbReference type="EMBL" id="JAHXCT010000001">
    <property type="protein sequence ID" value="MBW4768518.1"/>
    <property type="molecule type" value="Genomic_DNA"/>
</dbReference>
<accession>A0ABS6YAB4</accession>
<proteinExistence type="predicted"/>
<feature type="signal peptide" evidence="1">
    <location>
        <begin position="1"/>
        <end position="22"/>
    </location>
</feature>
<evidence type="ECO:0000256" key="1">
    <source>
        <dbReference type="SAM" id="SignalP"/>
    </source>
</evidence>
<sequence length="364" mass="40686">MKKLTSLWLFALCLVSSLSLFSSCSDDNNGMEEWRKDSKVDLPSYRGFVLSEGSFGANNSHLYFFNPQNDTIFNADIYETQNKQKLGDTANDMITYDGDIYVVVNNSKRLLRLSGAGLQLAAFEKFNTIGAPRKVVAVNNKLYVTCYGGYVARFDAKTLTLEDSVKVGANPEQIIESKGKLYCVNSGYGDGNTLSEIDIQQFKTSTTHTAPYNPTSIVAAGNYAYITALYHTADWSTYYGQVYSYDLNKFEYQLIAQVDKVFAVDNLLYMVKNKSAAISQDVNSFTIYNSDTKQTSTWNLKNVPTELYSNTVYMVTRNSFDGSFYIGTTDYVSNGVVYHFDKNGTYINKFSAGGINPNAIVFLK</sequence>
<protein>
    <submittedName>
        <fullName evidence="2">Uncharacterized protein</fullName>
    </submittedName>
</protein>
<keyword evidence="1" id="KW-0732">Signal</keyword>